<feature type="region of interest" description="Disordered" evidence="8">
    <location>
        <begin position="369"/>
        <end position="406"/>
    </location>
</feature>
<dbReference type="GO" id="GO:0061630">
    <property type="term" value="F:ubiquitin protein ligase activity"/>
    <property type="evidence" value="ECO:0007669"/>
    <property type="project" value="UniProtKB-EC"/>
</dbReference>
<keyword evidence="6" id="KW-0833">Ubl conjugation pathway</keyword>
<dbReference type="Proteomes" id="UP000077202">
    <property type="component" value="Unassembled WGS sequence"/>
</dbReference>
<feature type="compositionally biased region" description="Low complexity" evidence="8">
    <location>
        <begin position="211"/>
        <end position="222"/>
    </location>
</feature>
<keyword evidence="3" id="KW-0808">Transferase</keyword>
<organism evidence="9 10">
    <name type="scientific">Marchantia polymorpha subsp. ruderalis</name>
    <dbReference type="NCBI Taxonomy" id="1480154"/>
    <lineage>
        <taxon>Eukaryota</taxon>
        <taxon>Viridiplantae</taxon>
        <taxon>Streptophyta</taxon>
        <taxon>Embryophyta</taxon>
        <taxon>Marchantiophyta</taxon>
        <taxon>Marchantiopsida</taxon>
        <taxon>Marchantiidae</taxon>
        <taxon>Marchantiales</taxon>
        <taxon>Marchantiaceae</taxon>
        <taxon>Marchantia</taxon>
    </lineage>
</organism>
<comment type="catalytic activity">
    <reaction evidence="1">
        <text>S-ubiquitinyl-[E2 ubiquitin-conjugating enzyme]-L-cysteine + [acceptor protein]-L-lysine = [E2 ubiquitin-conjugating enzyme]-L-cysteine + N(6)-ubiquitinyl-[acceptor protein]-L-lysine.</text>
        <dbReference type="EC" id="2.3.2.27"/>
    </reaction>
</comment>
<reference evidence="9" key="1">
    <citation type="submission" date="2016-03" db="EMBL/GenBank/DDBJ databases">
        <title>Mechanisms controlling the formation of the plant cell surface in tip-growing cells are functionally conserved among land plants.</title>
        <authorList>
            <person name="Honkanen S."/>
            <person name="Jones V.A."/>
            <person name="Morieri G."/>
            <person name="Champion C."/>
            <person name="Hetherington A.J."/>
            <person name="Kelly S."/>
            <person name="Saint-Marcoux D."/>
            <person name="Proust H."/>
            <person name="Prescott H."/>
            <person name="Dolan L."/>
        </authorList>
    </citation>
    <scope>NUCLEOTIDE SEQUENCE [LARGE SCALE GENOMIC DNA]</scope>
    <source>
        <tissue evidence="9">Whole gametophyte</tissue>
    </source>
</reference>
<feature type="compositionally biased region" description="Low complexity" evidence="8">
    <location>
        <begin position="34"/>
        <end position="49"/>
    </location>
</feature>
<dbReference type="PANTHER" id="PTHR22937:SF65">
    <property type="entry name" value="E3 UBIQUITIN-PROTEIN LIGASE ARK2C"/>
    <property type="match status" value="1"/>
</dbReference>
<dbReference type="InterPro" id="IPR045191">
    <property type="entry name" value="MBR1/2-like"/>
</dbReference>
<evidence type="ECO:0000256" key="6">
    <source>
        <dbReference type="ARBA" id="ARBA00022786"/>
    </source>
</evidence>
<accession>A0A176WLI2</accession>
<feature type="compositionally biased region" description="Low complexity" evidence="8">
    <location>
        <begin position="558"/>
        <end position="567"/>
    </location>
</feature>
<feature type="region of interest" description="Disordered" evidence="8">
    <location>
        <begin position="429"/>
        <end position="495"/>
    </location>
</feature>
<evidence type="ECO:0000313" key="10">
    <source>
        <dbReference type="Proteomes" id="UP000077202"/>
    </source>
</evidence>
<evidence type="ECO:0000256" key="5">
    <source>
        <dbReference type="ARBA" id="ARBA00022771"/>
    </source>
</evidence>
<evidence type="ECO:0000256" key="1">
    <source>
        <dbReference type="ARBA" id="ARBA00000900"/>
    </source>
</evidence>
<keyword evidence="7" id="KW-0862">Zinc</keyword>
<feature type="compositionally biased region" description="Low complexity" evidence="8">
    <location>
        <begin position="463"/>
        <end position="479"/>
    </location>
</feature>
<dbReference type="GO" id="GO:0008270">
    <property type="term" value="F:zinc ion binding"/>
    <property type="evidence" value="ECO:0007669"/>
    <property type="project" value="UniProtKB-KW"/>
</dbReference>
<dbReference type="EC" id="2.3.2.27" evidence="2"/>
<sequence length="991" mass="103028">MEDSADLRRGAPLISSSGRQGSCWPSTDMHYQLGGNNYASGSGSNSGSSRLNRMDEANEAWQGGRSCGQDTGKGPECSRTAAHKSSQVSHKVVPSRSSGARRSQRSHNETAAQGQWSALHSFSGSIDESGLGNMDTDTNLGIGLSTRLGLSEVPTLVGHGRAATGQDFSLGRSGISTSRNSDLYPGRISGHSIVGQEYTPSRGSGQGGDRLGTTRGSGSTGLPLASRSSLLGSSVTYHSHAHRSALDEGRIGDSSQGIAMTSSLLTDRHGIDGQPLHPGSSSICNSLSDPFMAGASSSHNSSGEEAACSSDSHFVLSSASVDRAQGAENQSSKGGILGNSLSNSSSSYKNVMNSSRGSACKRKSCTPGLLASSCRSASPHSSGSREGYATRTMGGSSTGRRSSGNLGCASASSVVATASSVAAGRCAETSVSASALDEPRSRKGSTSRDVESGAQRAGKSLIGSGSAGSMGPRSMRSSGSIGGNLEQLSSPSQPPFARTVRRAIPALPDTWCSRRVILADCSTDTDFTTAGGSTIVRSTEQLMSTGGGRRSGSPLVASSRSGSTSSPRRNDNHFGSSALGERLPHRYLGSNTRSLTTGSSSPGSFGGIGSESRLRLRNLSNSSVDAISNPANAAAQSQGTQSTQQGATNLGVTSVPSPSRLPPHPPVVRSRHSHSSSSAPMLIPASSGPAPSRLPPSPPSVSSSLSTALEMLPSGSSIFQSSFLPRTSSSVESRNERGLASAAESLLGMPFRGLQSPSDGEHQPRLVAEGLAEILLALERVERDEDLTYEQLLMLEATLLFGGMGLHDQHSDLRLDVDNMSYEELLALEERIGNVSTGLNPDMVNKRLKRSKYSSQAVAVSSCSQESDIKCSICQLVTSGHLLEIGMALVKSFLSSLNESLFDNVPWKLGETEVGVAIVIKLYMDWIDEVSSSHSILCDVLLSCLSRATGYLDLIRSLLACQPLLESGVPAVVRRKSKAHQGYVFELGAVV</sequence>
<evidence type="ECO:0000256" key="7">
    <source>
        <dbReference type="ARBA" id="ARBA00022833"/>
    </source>
</evidence>
<dbReference type="AlphaFoldDB" id="A0A176WLI2"/>
<feature type="region of interest" description="Disordered" evidence="8">
    <location>
        <begin position="631"/>
        <end position="706"/>
    </location>
</feature>
<evidence type="ECO:0000256" key="2">
    <source>
        <dbReference type="ARBA" id="ARBA00012483"/>
    </source>
</evidence>
<feature type="compositionally biased region" description="Low complexity" evidence="8">
    <location>
        <begin position="372"/>
        <end position="406"/>
    </location>
</feature>
<name>A0A176WLI2_MARPO</name>
<feature type="region of interest" description="Disordered" evidence="8">
    <location>
        <begin position="537"/>
        <end position="610"/>
    </location>
</feature>
<feature type="region of interest" description="Disordered" evidence="8">
    <location>
        <begin position="193"/>
        <end position="225"/>
    </location>
</feature>
<keyword evidence="4" id="KW-0479">Metal-binding</keyword>
<feature type="compositionally biased region" description="Basic and acidic residues" evidence="8">
    <location>
        <begin position="437"/>
        <end position="451"/>
    </location>
</feature>
<evidence type="ECO:0000313" key="9">
    <source>
        <dbReference type="EMBL" id="OAE33483.1"/>
    </source>
</evidence>
<protein>
    <recommendedName>
        <fullName evidence="2">RING-type E3 ubiquitin transferase</fullName>
        <ecNumber evidence="2">2.3.2.27</ecNumber>
    </recommendedName>
</protein>
<comment type="caution">
    <text evidence="9">The sequence shown here is derived from an EMBL/GenBank/DDBJ whole genome shotgun (WGS) entry which is preliminary data.</text>
</comment>
<feature type="compositionally biased region" description="Low complexity" evidence="8">
    <location>
        <begin position="631"/>
        <end position="658"/>
    </location>
</feature>
<dbReference type="PANTHER" id="PTHR22937">
    <property type="entry name" value="E3 UBIQUITIN-PROTEIN LIGASE RNF165"/>
    <property type="match status" value="1"/>
</dbReference>
<dbReference type="EMBL" id="LVLJ01000653">
    <property type="protein sequence ID" value="OAE33483.1"/>
    <property type="molecule type" value="Genomic_DNA"/>
</dbReference>
<evidence type="ECO:0000256" key="3">
    <source>
        <dbReference type="ARBA" id="ARBA00022679"/>
    </source>
</evidence>
<keyword evidence="5" id="KW-0863">Zinc-finger</keyword>
<evidence type="ECO:0000256" key="4">
    <source>
        <dbReference type="ARBA" id="ARBA00022723"/>
    </source>
</evidence>
<proteinExistence type="predicted"/>
<feature type="compositionally biased region" description="Polar residues" evidence="8">
    <location>
        <begin position="14"/>
        <end position="25"/>
    </location>
</feature>
<gene>
    <name evidence="9" type="ORF">AXG93_3822s1410</name>
</gene>
<keyword evidence="10" id="KW-1185">Reference proteome</keyword>
<feature type="region of interest" description="Disordered" evidence="8">
    <location>
        <begin position="1"/>
        <end position="117"/>
    </location>
</feature>
<evidence type="ECO:0000256" key="8">
    <source>
        <dbReference type="SAM" id="MobiDB-lite"/>
    </source>
</evidence>